<protein>
    <submittedName>
        <fullName evidence="3">PEP-CTERM sorting domain-containing protein</fullName>
    </submittedName>
</protein>
<accession>A0A2U8GZA8</accession>
<dbReference type="Pfam" id="PF07589">
    <property type="entry name" value="PEP-CTERM"/>
    <property type="match status" value="1"/>
</dbReference>
<dbReference type="Pfam" id="PF07452">
    <property type="entry name" value="CHRD"/>
    <property type="match status" value="1"/>
</dbReference>
<proteinExistence type="predicted"/>
<feature type="domain" description="CHRD" evidence="2">
    <location>
        <begin position="24"/>
        <end position="167"/>
    </location>
</feature>
<evidence type="ECO:0000256" key="1">
    <source>
        <dbReference type="SAM" id="SignalP"/>
    </source>
</evidence>
<keyword evidence="1" id="KW-0732">Signal</keyword>
<evidence type="ECO:0000259" key="2">
    <source>
        <dbReference type="SMART" id="SM00754"/>
    </source>
</evidence>
<sequence>MSLRSITLLGLAALFAGNVQATLFTYSSSLSDAAEDPPNGSAATGTAIILYDDAAHTLVFNIVFADLSATASAAHLHCCTVLPKSGNAGVAVTSPSLPGFPVGSSSGTYDATFDLTQAASFNSQFVTNSGGTLAAAEAALAAGLASERAYLNIHTSIYPAGEIRGFPSNAIPEPAVLSLLGLGLLAGLSLRRRS</sequence>
<dbReference type="AlphaFoldDB" id="A0A2U8GZA8"/>
<keyword evidence="4" id="KW-1185">Reference proteome</keyword>
<dbReference type="KEGG" id="acom:CEW83_16490"/>
<dbReference type="Proteomes" id="UP000244930">
    <property type="component" value="Chromosome"/>
</dbReference>
<gene>
    <name evidence="3" type="ORF">CEW83_16490</name>
</gene>
<feature type="chain" id="PRO_5015890069" evidence="1">
    <location>
        <begin position="22"/>
        <end position="194"/>
    </location>
</feature>
<dbReference type="RefSeq" id="WP_108951485.1">
    <property type="nucleotide sequence ID" value="NZ_CP022187.1"/>
</dbReference>
<dbReference type="NCBIfam" id="TIGR02595">
    <property type="entry name" value="PEP_CTERM"/>
    <property type="match status" value="1"/>
</dbReference>
<dbReference type="InterPro" id="IPR013424">
    <property type="entry name" value="Ice-binding_C"/>
</dbReference>
<organism evidence="3 4">
    <name type="scientific">Parazoarcus communis</name>
    <dbReference type="NCBI Taxonomy" id="41977"/>
    <lineage>
        <taxon>Bacteria</taxon>
        <taxon>Pseudomonadati</taxon>
        <taxon>Pseudomonadota</taxon>
        <taxon>Betaproteobacteria</taxon>
        <taxon>Rhodocyclales</taxon>
        <taxon>Zoogloeaceae</taxon>
        <taxon>Parazoarcus</taxon>
    </lineage>
</organism>
<dbReference type="InterPro" id="IPR010895">
    <property type="entry name" value="CHRD"/>
</dbReference>
<reference evidence="3 4" key="1">
    <citation type="submission" date="2017-06" db="EMBL/GenBank/DDBJ databases">
        <title>Azoarcus.</title>
        <authorList>
            <person name="Woo J.-H."/>
            <person name="Kim H.-S."/>
        </authorList>
    </citation>
    <scope>NUCLEOTIDE SEQUENCE [LARGE SCALE GENOMIC DNA]</scope>
    <source>
        <strain evidence="3 4">TSPY31</strain>
    </source>
</reference>
<dbReference type="EMBL" id="CP022187">
    <property type="protein sequence ID" value="AWI77785.1"/>
    <property type="molecule type" value="Genomic_DNA"/>
</dbReference>
<evidence type="ECO:0000313" key="4">
    <source>
        <dbReference type="Proteomes" id="UP000244930"/>
    </source>
</evidence>
<feature type="signal peptide" evidence="1">
    <location>
        <begin position="1"/>
        <end position="21"/>
    </location>
</feature>
<dbReference type="SMART" id="SM00754">
    <property type="entry name" value="CHRD"/>
    <property type="match status" value="1"/>
</dbReference>
<name>A0A2U8GZA8_9RHOO</name>
<evidence type="ECO:0000313" key="3">
    <source>
        <dbReference type="EMBL" id="AWI77785.1"/>
    </source>
</evidence>